<dbReference type="InterPro" id="IPR043154">
    <property type="entry name" value="Sec-1-like_dom1"/>
</dbReference>
<comment type="similarity">
    <text evidence="1">Belongs to the STXBP/unc-18/SEC1 family.</text>
</comment>
<evidence type="ECO:0000313" key="4">
    <source>
        <dbReference type="RefSeq" id="XP_026191366.1"/>
    </source>
</evidence>
<feature type="compositionally biased region" description="Polar residues" evidence="2">
    <location>
        <begin position="1"/>
        <end position="12"/>
    </location>
</feature>
<dbReference type="InterPro" id="IPR027482">
    <property type="entry name" value="Sec1-like_dom2"/>
</dbReference>
<dbReference type="Proteomes" id="UP000515125">
    <property type="component" value="Unplaced"/>
</dbReference>
<evidence type="ECO:0000313" key="3">
    <source>
        <dbReference type="Proteomes" id="UP000515125"/>
    </source>
</evidence>
<feature type="region of interest" description="Disordered" evidence="2">
    <location>
        <begin position="789"/>
        <end position="830"/>
    </location>
</feature>
<proteinExistence type="inferred from homology"/>
<feature type="region of interest" description="Disordered" evidence="2">
    <location>
        <begin position="386"/>
        <end position="422"/>
    </location>
</feature>
<protein>
    <submittedName>
        <fullName evidence="4">Uncharacterized protein LOC34621417</fullName>
    </submittedName>
</protein>
<dbReference type="InterPro" id="IPR043127">
    <property type="entry name" value="Sec-1-like_dom3a"/>
</dbReference>
<keyword evidence="3" id="KW-1185">Reference proteome</keyword>
<dbReference type="AlphaFoldDB" id="A0A6P6RU57"/>
<evidence type="ECO:0000256" key="2">
    <source>
        <dbReference type="SAM" id="MobiDB-lite"/>
    </source>
</evidence>
<sequence length="903" mass="96284">MASTAFSLNIPQDTADDGSLPNKRQQDPVIPPDSGLLSAVEETCVAVGSHYRRKLLDALSGIEGHKLLLLEESLAAAVSCLVDAAALQQHGVERCFALGAFPLSVSSVPSQTALAPTVLFLCRPRLSRLPLIIRHMAQIEGSFPQAQAPASAHAESSNCPPAAEEALWSFPLPPATSKSGRRYVVAFIPNPSEFLAGELRRLLSSSTAQQSAAEDSASSSSSSSLIPAAAASLISNISSTLLPLGSTPSTTATSHASLRSVSSDCVLVTHCPLRLFPVEKDLLSLEIPNFFRAFHGQGDPTLCKQVADTVVSLQEELQQGVLIPNLRCIGSAAKSVADFLIRRRREQQQQRLQLEEASLGVAAAGTGLPADLVPPVHSVLDVTDLEGPPTAQANGPQGAPGAIGAPALGMGPPRGPPGRPVMPHKADMLVVFDRRADLVTPLCTTFTYEGLLDSMLGMDGSGIEVPKHLLQQQQQQQQQQHHLGSKASASEASFSSGGVERDLVMIEPARRQRVSLVGDSLYAALKNLHQSEVGGALHRVASDIQQTYREKESLRTIADISSFMPKFKAKQQEHSSLSLHVKLASFVSAVAKHPAYHHRLCIEDQILQGGGTGPSGTFGACSVEMFEALIDESAATEAAAASGCCSAAAATLDDVYRLMCLASVINGGLKAKYLEPLLRSVVQQHGLPELRRIAALHKVGLLREQQAQRSGKAAASGMGLQRWKLIKDKCRLMVEEDQAARDIAYACSGYAPLSIRLLQLLHESPLGWRAIPDILNSLWGPAMEIRQQQPLPKVPQQQQQQQQHRGGEGKASAGALAASNTSSHTSGPLVPPGPSAVAPVLILMLFLGGVSHSEIAAVRRLNEIERKGGVKSEQPEGYRQYLILTTEILTPRKLFKGMINDVD</sequence>
<feature type="compositionally biased region" description="Low complexity" evidence="2">
    <location>
        <begin position="387"/>
        <end position="411"/>
    </location>
</feature>
<feature type="region of interest" description="Disordered" evidence="2">
    <location>
        <begin position="1"/>
        <end position="33"/>
    </location>
</feature>
<dbReference type="Gene3D" id="3.40.50.2060">
    <property type="match status" value="1"/>
</dbReference>
<dbReference type="OrthoDB" id="10262287at2759"/>
<feature type="region of interest" description="Disordered" evidence="2">
    <location>
        <begin position="469"/>
        <end position="495"/>
    </location>
</feature>
<name>A0A6P6RU57_9EIME</name>
<dbReference type="InterPro" id="IPR043155">
    <property type="entry name" value="VPS33_dom3b"/>
</dbReference>
<dbReference type="InterPro" id="IPR001619">
    <property type="entry name" value="Sec1-like"/>
</dbReference>
<reference evidence="4" key="1">
    <citation type="submission" date="2025-08" db="UniProtKB">
        <authorList>
            <consortium name="RefSeq"/>
        </authorList>
    </citation>
    <scope>IDENTIFICATION</scope>
</reference>
<dbReference type="Gene3D" id="3.90.830.10">
    <property type="entry name" value="Syntaxin Binding Protein 1, Chain A, domain 2"/>
    <property type="match status" value="1"/>
</dbReference>
<dbReference type="GeneID" id="34621417"/>
<gene>
    <name evidence="4" type="primary">LOC34621417</name>
</gene>
<dbReference type="Pfam" id="PF00995">
    <property type="entry name" value="Sec1"/>
    <property type="match status" value="1"/>
</dbReference>
<dbReference type="PANTHER" id="PTHR11679">
    <property type="entry name" value="VESICLE PROTEIN SORTING-ASSOCIATED"/>
    <property type="match status" value="1"/>
</dbReference>
<feature type="compositionally biased region" description="Low complexity" evidence="2">
    <location>
        <begin position="789"/>
        <end position="803"/>
    </location>
</feature>
<dbReference type="Gene3D" id="3.40.50.1910">
    <property type="match status" value="2"/>
</dbReference>
<dbReference type="GO" id="GO:0016192">
    <property type="term" value="P:vesicle-mediated transport"/>
    <property type="evidence" value="ECO:0007669"/>
    <property type="project" value="InterPro"/>
</dbReference>
<accession>A0A6P6RU57</accession>
<evidence type="ECO:0000256" key="1">
    <source>
        <dbReference type="ARBA" id="ARBA00009884"/>
    </source>
</evidence>
<organism evidence="3 4">
    <name type="scientific">Cyclospora cayetanensis</name>
    <dbReference type="NCBI Taxonomy" id="88456"/>
    <lineage>
        <taxon>Eukaryota</taxon>
        <taxon>Sar</taxon>
        <taxon>Alveolata</taxon>
        <taxon>Apicomplexa</taxon>
        <taxon>Conoidasida</taxon>
        <taxon>Coccidia</taxon>
        <taxon>Eucoccidiorida</taxon>
        <taxon>Eimeriorina</taxon>
        <taxon>Eimeriidae</taxon>
        <taxon>Cyclospora</taxon>
    </lineage>
</organism>
<dbReference type="RefSeq" id="XP_026191366.1">
    <property type="nucleotide sequence ID" value="XM_026335581.1"/>
</dbReference>
<dbReference type="SUPFAM" id="SSF56815">
    <property type="entry name" value="Sec1/munc18-like (SM) proteins"/>
    <property type="match status" value="2"/>
</dbReference>
<dbReference type="InterPro" id="IPR036045">
    <property type="entry name" value="Sec1-like_sf"/>
</dbReference>
<dbReference type="Gene3D" id="1.25.40.850">
    <property type="match status" value="1"/>
</dbReference>